<dbReference type="Pfam" id="PF00041">
    <property type="entry name" value="fn3"/>
    <property type="match status" value="2"/>
</dbReference>
<gene>
    <name evidence="6" type="ORF">FSP39_001377</name>
</gene>
<dbReference type="InterPro" id="IPR003961">
    <property type="entry name" value="FN3_dom"/>
</dbReference>
<dbReference type="InterPro" id="IPR013783">
    <property type="entry name" value="Ig-like_fold"/>
</dbReference>
<dbReference type="SMART" id="SM00408">
    <property type="entry name" value="IGc2"/>
    <property type="match status" value="4"/>
</dbReference>
<sequence>MYWYTPAIQSSIAMHIIYRYTSNRNEYLWGKADGNENAAFICEIQRAETARIVQESRDFSYGTNISDPSLSPHGPRFMVQPHNVVLTSRSYLPSIECTAEGNPQPTIQWHRTRESGLEEVLASSEFYTLSNGRLTFDIVNETRDAGEYFCVASNRYGSIRSEPARITFGRLEQFSNVPQDPTDADIFQGTYLNCYPPTFKPAINYQWRRGNTFLQPTLNSYFFISENGNLYFSEVQNSDGGDYYCLVTLSALPGDELATSQPPTMTSMNIQMNVMGNTASDFPPMIHNDFPQVFPKGPVRGQTITMECLAYGRIPLTYSWTRKSKSLPSKYSLRDFNRVLVIPNVQYEDEGVYSCHVTGTIPPSFAKNPLPSTILAARNGNLTIPCAPEAAPTPVIKWLKNGAEMSLNLGDGSQNGPQLLNNGFLKIVNVNIGDRGLYTCVAENKNGRAQSTGNVTVAGSIQISRPPSNTFTVKNQTAFMYCEASYDYKQYDLVYLWRFNGRMIDLDKNPHYIRGQKDYVSGLYIYYPDFTHDGEYECIAKTTVTQTTARASLTVRGPPGEPAKIYAVKGSITSRTIRLKWTVPPEHGSRIRYYVIEAHTRLNKTWRTLSFVNESTALLPADPKQADRREYQLKGLIPYNDYTFRVYAVNGYNIPGDYSQPSESYRTPGDKPIQPPTSVGGGGGSEGVLTMQWLTLPQQYKCGPGLGYYIYWRRKGKAEEFYKRKIPENNLQKQNTSQGIQAQLTEWDSIGLRNFYLPYEVKVGVYNDYGDGPNSTVSIVYSAEGIPLARPTNVNGWEINSTALWVTWDPVNNTRAAIKGVVQGYEINVEDFNDQTRKETTSYHYGQMNANMVIGLEPNSDYWVTVQVFNTAGQSNPSERQRLSTCLNAPLLYPEFVNIYSHGSNSVYVEWRGVSTGLFEETLRGYKLRWWLIGDDIRKANDTVVGKVTNGVIYGIQKNNVYQLRVCGYSKGGDGKLSPTKYFTLGK</sequence>
<reference evidence="6" key="1">
    <citation type="submission" date="2019-08" db="EMBL/GenBank/DDBJ databases">
        <title>The improved chromosome-level genome for the pearl oyster Pinctada fucata martensii using PacBio sequencing and Hi-C.</title>
        <authorList>
            <person name="Zheng Z."/>
        </authorList>
    </citation>
    <scope>NUCLEOTIDE SEQUENCE</scope>
    <source>
        <strain evidence="6">ZZ-2019</strain>
        <tissue evidence="6">Adductor muscle</tissue>
    </source>
</reference>
<dbReference type="EMBL" id="VSWD01000003">
    <property type="protein sequence ID" value="KAK3105596.1"/>
    <property type="molecule type" value="Genomic_DNA"/>
</dbReference>
<keyword evidence="7" id="KW-1185">Reference proteome</keyword>
<evidence type="ECO:0000313" key="6">
    <source>
        <dbReference type="EMBL" id="KAK3105596.1"/>
    </source>
</evidence>
<dbReference type="PANTHER" id="PTHR44170:SF6">
    <property type="entry name" value="CONTACTIN"/>
    <property type="match status" value="1"/>
</dbReference>
<accession>A0AA88YRV4</accession>
<organism evidence="6 7">
    <name type="scientific">Pinctada imbricata</name>
    <name type="common">Atlantic pearl-oyster</name>
    <name type="synonym">Pinctada martensii</name>
    <dbReference type="NCBI Taxonomy" id="66713"/>
    <lineage>
        <taxon>Eukaryota</taxon>
        <taxon>Metazoa</taxon>
        <taxon>Spiralia</taxon>
        <taxon>Lophotrochozoa</taxon>
        <taxon>Mollusca</taxon>
        <taxon>Bivalvia</taxon>
        <taxon>Autobranchia</taxon>
        <taxon>Pteriomorphia</taxon>
        <taxon>Pterioida</taxon>
        <taxon>Pterioidea</taxon>
        <taxon>Pteriidae</taxon>
        <taxon>Pinctada</taxon>
    </lineage>
</organism>
<dbReference type="GO" id="GO:0005886">
    <property type="term" value="C:plasma membrane"/>
    <property type="evidence" value="ECO:0007669"/>
    <property type="project" value="TreeGrafter"/>
</dbReference>
<dbReference type="InterPro" id="IPR003598">
    <property type="entry name" value="Ig_sub2"/>
</dbReference>
<dbReference type="InterPro" id="IPR007110">
    <property type="entry name" value="Ig-like_dom"/>
</dbReference>
<dbReference type="GO" id="GO:0007411">
    <property type="term" value="P:axon guidance"/>
    <property type="evidence" value="ECO:0007669"/>
    <property type="project" value="TreeGrafter"/>
</dbReference>
<dbReference type="GO" id="GO:0030424">
    <property type="term" value="C:axon"/>
    <property type="evidence" value="ECO:0007669"/>
    <property type="project" value="TreeGrafter"/>
</dbReference>
<keyword evidence="2" id="KW-1015">Disulfide bond</keyword>
<evidence type="ECO:0000256" key="3">
    <source>
        <dbReference type="SAM" id="MobiDB-lite"/>
    </source>
</evidence>
<feature type="domain" description="Ig-like" evidence="4">
    <location>
        <begin position="291"/>
        <end position="358"/>
    </location>
</feature>
<keyword evidence="1" id="KW-0677">Repeat</keyword>
<dbReference type="SMART" id="SM00409">
    <property type="entry name" value="IG"/>
    <property type="match status" value="5"/>
</dbReference>
<dbReference type="SUPFAM" id="SSF49265">
    <property type="entry name" value="Fibronectin type III"/>
    <property type="match status" value="2"/>
</dbReference>
<feature type="region of interest" description="Disordered" evidence="3">
    <location>
        <begin position="659"/>
        <end position="683"/>
    </location>
</feature>
<dbReference type="Pfam" id="PF13927">
    <property type="entry name" value="Ig_3"/>
    <property type="match status" value="3"/>
</dbReference>
<protein>
    <recommendedName>
        <fullName evidence="8">Contactin</fullName>
    </recommendedName>
</protein>
<evidence type="ECO:0000259" key="4">
    <source>
        <dbReference type="PROSITE" id="PS50835"/>
    </source>
</evidence>
<dbReference type="Proteomes" id="UP001186944">
    <property type="component" value="Unassembled WGS sequence"/>
</dbReference>
<feature type="domain" description="Ig-like" evidence="4">
    <location>
        <begin position="172"/>
        <end position="266"/>
    </location>
</feature>
<feature type="domain" description="Fibronectin type-III" evidence="5">
    <location>
        <begin position="790"/>
        <end position="888"/>
    </location>
</feature>
<dbReference type="SUPFAM" id="SSF48726">
    <property type="entry name" value="Immunoglobulin"/>
    <property type="match status" value="5"/>
</dbReference>
<feature type="domain" description="Fibronectin type-III" evidence="5">
    <location>
        <begin position="558"/>
        <end position="670"/>
    </location>
</feature>
<comment type="caution">
    <text evidence="6">The sequence shown here is derived from an EMBL/GenBank/DDBJ whole genome shotgun (WGS) entry which is preliminary data.</text>
</comment>
<evidence type="ECO:0000259" key="5">
    <source>
        <dbReference type="PROSITE" id="PS50853"/>
    </source>
</evidence>
<evidence type="ECO:0008006" key="8">
    <source>
        <dbReference type="Google" id="ProtNLM"/>
    </source>
</evidence>
<name>A0AA88YRV4_PINIB</name>
<dbReference type="PROSITE" id="PS50835">
    <property type="entry name" value="IG_LIKE"/>
    <property type="match status" value="5"/>
</dbReference>
<dbReference type="PANTHER" id="PTHR44170">
    <property type="entry name" value="PROTEIN SIDEKICK"/>
    <property type="match status" value="1"/>
</dbReference>
<proteinExistence type="predicted"/>
<feature type="domain" description="Ig-like" evidence="4">
    <location>
        <begin position="363"/>
        <end position="456"/>
    </location>
</feature>
<feature type="domain" description="Ig-like" evidence="4">
    <location>
        <begin position="75"/>
        <end position="167"/>
    </location>
</feature>
<dbReference type="InterPro" id="IPR036116">
    <property type="entry name" value="FN3_sf"/>
</dbReference>
<dbReference type="GO" id="GO:0098609">
    <property type="term" value="P:cell-cell adhesion"/>
    <property type="evidence" value="ECO:0007669"/>
    <property type="project" value="TreeGrafter"/>
</dbReference>
<dbReference type="AlphaFoldDB" id="A0AA88YRV4"/>
<feature type="domain" description="Fibronectin type-III" evidence="5">
    <location>
        <begin position="893"/>
        <end position="987"/>
    </location>
</feature>
<dbReference type="InterPro" id="IPR003599">
    <property type="entry name" value="Ig_sub"/>
</dbReference>
<evidence type="ECO:0000256" key="1">
    <source>
        <dbReference type="ARBA" id="ARBA00022737"/>
    </source>
</evidence>
<dbReference type="FunFam" id="2.60.40.10:FF:000035">
    <property type="entry name" value="Contactin 1"/>
    <property type="match status" value="1"/>
</dbReference>
<dbReference type="FunFam" id="2.60.40.10:FF:000028">
    <property type="entry name" value="Neuronal cell adhesion molecule"/>
    <property type="match status" value="1"/>
</dbReference>
<dbReference type="PROSITE" id="PS50853">
    <property type="entry name" value="FN3"/>
    <property type="match status" value="3"/>
</dbReference>
<dbReference type="SMART" id="SM00060">
    <property type="entry name" value="FN3"/>
    <property type="match status" value="3"/>
</dbReference>
<dbReference type="InterPro" id="IPR036179">
    <property type="entry name" value="Ig-like_dom_sf"/>
</dbReference>
<evidence type="ECO:0000256" key="2">
    <source>
        <dbReference type="ARBA" id="ARBA00023157"/>
    </source>
</evidence>
<feature type="domain" description="Ig-like" evidence="4">
    <location>
        <begin position="461"/>
        <end position="554"/>
    </location>
</feature>
<dbReference type="Gene3D" id="2.60.40.10">
    <property type="entry name" value="Immunoglobulins"/>
    <property type="match status" value="9"/>
</dbReference>
<evidence type="ECO:0000313" key="7">
    <source>
        <dbReference type="Proteomes" id="UP001186944"/>
    </source>
</evidence>
<dbReference type="CDD" id="cd00063">
    <property type="entry name" value="FN3"/>
    <property type="match status" value="3"/>
</dbReference>